<dbReference type="Gene3D" id="1.10.10.10">
    <property type="entry name" value="Winged helix-like DNA-binding domain superfamily/Winged helix DNA-binding domain"/>
    <property type="match status" value="1"/>
</dbReference>
<dbReference type="InterPro" id="IPR036388">
    <property type="entry name" value="WH-like_DNA-bd_sf"/>
</dbReference>
<keyword evidence="4" id="KW-0804">Transcription</keyword>
<evidence type="ECO:0000313" key="7">
    <source>
        <dbReference type="Proteomes" id="UP000831787"/>
    </source>
</evidence>
<dbReference type="Proteomes" id="UP000831787">
    <property type="component" value="Chromosome"/>
</dbReference>
<evidence type="ECO:0000313" key="6">
    <source>
        <dbReference type="EMBL" id="UOQ44457.1"/>
    </source>
</evidence>
<dbReference type="RefSeq" id="WP_244710435.1">
    <property type="nucleotide sequence ID" value="NZ_CP095073.1"/>
</dbReference>
<dbReference type="PANTHER" id="PTHR30126:SF78">
    <property type="entry name" value="HTH LYSR-TYPE DOMAIN-CONTAINING PROTEIN"/>
    <property type="match status" value="1"/>
</dbReference>
<gene>
    <name evidence="6" type="ORF">MUN89_00210</name>
</gene>
<dbReference type="Pfam" id="PF00126">
    <property type="entry name" value="HTH_1"/>
    <property type="match status" value="1"/>
</dbReference>
<dbReference type="Pfam" id="PF03466">
    <property type="entry name" value="LysR_substrate"/>
    <property type="match status" value="1"/>
</dbReference>
<reference evidence="6 7" key="1">
    <citation type="submission" date="2022-04" db="EMBL/GenBank/DDBJ databases">
        <title>Halobacillus sp. isolated from saltern.</title>
        <authorList>
            <person name="Won M."/>
            <person name="Lee C.-M."/>
            <person name="Woen H.-Y."/>
            <person name="Kwon S.-W."/>
        </authorList>
    </citation>
    <scope>NUCLEOTIDE SEQUENCE [LARGE SCALE GENOMIC DNA]</scope>
    <source>
        <strain evidence="6 7">SSBR10-3</strain>
    </source>
</reference>
<evidence type="ECO:0000256" key="3">
    <source>
        <dbReference type="ARBA" id="ARBA00023125"/>
    </source>
</evidence>
<evidence type="ECO:0000256" key="1">
    <source>
        <dbReference type="ARBA" id="ARBA00009437"/>
    </source>
</evidence>
<feature type="domain" description="HTH lysR-type" evidence="5">
    <location>
        <begin position="1"/>
        <end position="58"/>
    </location>
</feature>
<comment type="similarity">
    <text evidence="1">Belongs to the LysR transcriptional regulatory family.</text>
</comment>
<dbReference type="EMBL" id="CP095073">
    <property type="protein sequence ID" value="UOQ44457.1"/>
    <property type="molecule type" value="Genomic_DNA"/>
</dbReference>
<dbReference type="SUPFAM" id="SSF46785">
    <property type="entry name" value="Winged helix' DNA-binding domain"/>
    <property type="match status" value="1"/>
</dbReference>
<dbReference type="PROSITE" id="PS50931">
    <property type="entry name" value="HTH_LYSR"/>
    <property type="match status" value="1"/>
</dbReference>
<evidence type="ECO:0000256" key="4">
    <source>
        <dbReference type="ARBA" id="ARBA00023163"/>
    </source>
</evidence>
<evidence type="ECO:0000259" key="5">
    <source>
        <dbReference type="PROSITE" id="PS50931"/>
    </source>
</evidence>
<dbReference type="InterPro" id="IPR005119">
    <property type="entry name" value="LysR_subst-bd"/>
</dbReference>
<dbReference type="SUPFAM" id="SSF53850">
    <property type="entry name" value="Periplasmic binding protein-like II"/>
    <property type="match status" value="1"/>
</dbReference>
<dbReference type="Gene3D" id="3.40.190.290">
    <property type="match status" value="1"/>
</dbReference>
<organism evidence="6 7">
    <name type="scientific">Halobacillus salinarum</name>
    <dbReference type="NCBI Taxonomy" id="2932257"/>
    <lineage>
        <taxon>Bacteria</taxon>
        <taxon>Bacillati</taxon>
        <taxon>Bacillota</taxon>
        <taxon>Bacilli</taxon>
        <taxon>Bacillales</taxon>
        <taxon>Bacillaceae</taxon>
        <taxon>Halobacillus</taxon>
    </lineage>
</organism>
<dbReference type="PANTHER" id="PTHR30126">
    <property type="entry name" value="HTH-TYPE TRANSCRIPTIONAL REGULATOR"/>
    <property type="match status" value="1"/>
</dbReference>
<dbReference type="InterPro" id="IPR000847">
    <property type="entry name" value="LysR_HTH_N"/>
</dbReference>
<protein>
    <submittedName>
        <fullName evidence="6">LysR family transcriptional regulator</fullName>
    </submittedName>
</protein>
<name>A0ABY4EK83_9BACI</name>
<dbReference type="InterPro" id="IPR036390">
    <property type="entry name" value="WH_DNA-bd_sf"/>
</dbReference>
<dbReference type="CDD" id="cd05466">
    <property type="entry name" value="PBP2_LTTR_substrate"/>
    <property type="match status" value="1"/>
</dbReference>
<keyword evidence="3" id="KW-0238">DNA-binding</keyword>
<keyword evidence="7" id="KW-1185">Reference proteome</keyword>
<proteinExistence type="inferred from homology"/>
<sequence>MKIEDYQLLIHLSENKTIRATAKKILISQPALTQRLKYIEEYFDTPIFVRTPKRLEATPSGELILAHAKKMMLEEKRVHELVSKTRGTISGTLSLGVSSLVSQHFLPEILESFTTDYPEVHVDLITGVSEEIRRSSKEYHVCIIRGGKMKELSCTLLFEDPLYLFDTVPLDGNVVRPFIEFKSEPEYQMLVEEWLSQNKQLQVKRSIKVDQFETAKQMMIKGLGMTVLPKSIVTEEMRGLPHVPLLHAGKTISRDTWVCSQNSMKELPQVAAFLSFLEGKIGNRYEDSQDFF</sequence>
<accession>A0ABY4EK83</accession>
<evidence type="ECO:0000256" key="2">
    <source>
        <dbReference type="ARBA" id="ARBA00023015"/>
    </source>
</evidence>
<keyword evidence="2" id="KW-0805">Transcription regulation</keyword>